<keyword evidence="2" id="KW-1185">Reference proteome</keyword>
<organism evidence="1 2">
    <name type="scientific">Dactylosporangium matsuzakiense</name>
    <dbReference type="NCBI Taxonomy" id="53360"/>
    <lineage>
        <taxon>Bacteria</taxon>
        <taxon>Bacillati</taxon>
        <taxon>Actinomycetota</taxon>
        <taxon>Actinomycetes</taxon>
        <taxon>Micromonosporales</taxon>
        <taxon>Micromonosporaceae</taxon>
        <taxon>Dactylosporangium</taxon>
    </lineage>
</organism>
<reference evidence="1" key="1">
    <citation type="journal article" date="2014" name="Int. J. Syst. Evol. Microbiol.">
        <title>Complete genome sequence of Corynebacterium casei LMG S-19264T (=DSM 44701T), isolated from a smear-ripened cheese.</title>
        <authorList>
            <consortium name="US DOE Joint Genome Institute (JGI-PGF)"/>
            <person name="Walter F."/>
            <person name="Albersmeier A."/>
            <person name="Kalinowski J."/>
            <person name="Ruckert C."/>
        </authorList>
    </citation>
    <scope>NUCLEOTIDE SEQUENCE</scope>
    <source>
        <strain evidence="1">VKM Ac-1321</strain>
    </source>
</reference>
<accession>A0A9W6KFT2</accession>
<dbReference type="AlphaFoldDB" id="A0A9W6KFT2"/>
<evidence type="ECO:0000313" key="1">
    <source>
        <dbReference type="EMBL" id="GLL01292.1"/>
    </source>
</evidence>
<evidence type="ECO:0000313" key="2">
    <source>
        <dbReference type="Proteomes" id="UP001143480"/>
    </source>
</evidence>
<name>A0A9W6KFT2_9ACTN</name>
<protein>
    <submittedName>
        <fullName evidence="1">Uncharacterized protein</fullName>
    </submittedName>
</protein>
<dbReference type="RefSeq" id="WP_261963423.1">
    <property type="nucleotide sequence ID" value="NZ_BAAAXA010000003.1"/>
</dbReference>
<reference evidence="1" key="2">
    <citation type="submission" date="2023-01" db="EMBL/GenBank/DDBJ databases">
        <authorList>
            <person name="Sun Q."/>
            <person name="Evtushenko L."/>
        </authorList>
    </citation>
    <scope>NUCLEOTIDE SEQUENCE</scope>
    <source>
        <strain evidence="1">VKM Ac-1321</strain>
    </source>
</reference>
<dbReference type="EMBL" id="BSFP01000014">
    <property type="protein sequence ID" value="GLL01292.1"/>
    <property type="molecule type" value="Genomic_DNA"/>
</dbReference>
<proteinExistence type="predicted"/>
<gene>
    <name evidence="1" type="ORF">GCM10017581_030330</name>
</gene>
<sequence length="138" mass="14768">MSERSSGLVVDIEAVRAFGKSLRHDLDAHLSAENDQILVTLLNTPIFGEQCPSDVIVSAAKAYGQQLIKLLGVVDALLYNGAVLTELVQKVADSYEEADDVSADRVLELLASAKSAVNHDIDAKRVADAMMPHPGRVA</sequence>
<dbReference type="Proteomes" id="UP001143480">
    <property type="component" value="Unassembled WGS sequence"/>
</dbReference>
<comment type="caution">
    <text evidence="1">The sequence shown here is derived from an EMBL/GenBank/DDBJ whole genome shotgun (WGS) entry which is preliminary data.</text>
</comment>